<dbReference type="GO" id="GO:0046872">
    <property type="term" value="F:metal ion binding"/>
    <property type="evidence" value="ECO:0007669"/>
    <property type="project" value="UniProtKB-KW"/>
</dbReference>
<dbReference type="GO" id="GO:0016787">
    <property type="term" value="F:hydrolase activity"/>
    <property type="evidence" value="ECO:0007669"/>
    <property type="project" value="UniProtKB-KW"/>
</dbReference>
<sequence length="283" mass="31419">MKKLIINADDYGLHEFINQGIMEGAMHGCISSTSIMPVAAAFEHAVNLLNTNENSVGVGVHLTLVAASPILEPKKISTLVDAEGNFASAYPAFIKKYICGTVRLAEIYQEFYAQIAKVKSTGIPITHLDSHQHLHVLPGMIDVVIALAKEFKIKAIRIPAEDYLFFHEFSFGRYIGKCGLSFLAQIARKKLKKANIVSPDYFWGMMAGGNMNEATLAQIISQLPNGVNEIMVHPGYNTGELRKLFDWQYHWDQELSALTDKNLLNSLRHNKIELVSFGALANE</sequence>
<comment type="cofactor">
    <cofactor evidence="1">
        <name>Mg(2+)</name>
        <dbReference type="ChEBI" id="CHEBI:18420"/>
    </cofactor>
</comment>
<evidence type="ECO:0000256" key="5">
    <source>
        <dbReference type="ARBA" id="ARBA00023277"/>
    </source>
</evidence>
<keyword evidence="5" id="KW-0119">Carbohydrate metabolism</keyword>
<organism evidence="6 7">
    <name type="scientific">Selenobaculum gibii</name>
    <dbReference type="NCBI Taxonomy" id="3054208"/>
    <lineage>
        <taxon>Bacteria</taxon>
        <taxon>Bacillati</taxon>
        <taxon>Bacillota</taxon>
        <taxon>Negativicutes</taxon>
        <taxon>Selenomonadales</taxon>
        <taxon>Selenomonadaceae</taxon>
        <taxon>Selenobaculum</taxon>
    </lineage>
</organism>
<dbReference type="CDD" id="cd10808">
    <property type="entry name" value="YdjC"/>
    <property type="match status" value="1"/>
</dbReference>
<evidence type="ECO:0000256" key="4">
    <source>
        <dbReference type="ARBA" id="ARBA00022842"/>
    </source>
</evidence>
<dbReference type="InterPro" id="IPR006879">
    <property type="entry name" value="YdjC-like"/>
</dbReference>
<dbReference type="InterPro" id="IPR011330">
    <property type="entry name" value="Glyco_hydro/deAcase_b/a-brl"/>
</dbReference>
<dbReference type="Gene3D" id="3.20.20.370">
    <property type="entry name" value="Glycoside hydrolase/deacetylase"/>
    <property type="match status" value="1"/>
</dbReference>
<dbReference type="GO" id="GO:0019213">
    <property type="term" value="F:deacetylase activity"/>
    <property type="evidence" value="ECO:0007669"/>
    <property type="project" value="TreeGrafter"/>
</dbReference>
<proteinExistence type="predicted"/>
<keyword evidence="7" id="KW-1185">Reference proteome</keyword>
<evidence type="ECO:0000256" key="2">
    <source>
        <dbReference type="ARBA" id="ARBA00022723"/>
    </source>
</evidence>
<reference evidence="6" key="1">
    <citation type="submission" date="2023-03" db="EMBL/GenBank/DDBJ databases">
        <title>Selenobaculum gbiensis gen. nov. sp. nov., a new bacterium isolated from the gut microbiota of IBD patient.</title>
        <authorList>
            <person name="Yeo S."/>
            <person name="Park H."/>
            <person name="Huh C.S."/>
        </authorList>
    </citation>
    <scope>NUCLEOTIDE SEQUENCE</scope>
    <source>
        <strain evidence="6">ICN-92133</strain>
    </source>
</reference>
<dbReference type="Pfam" id="PF04794">
    <property type="entry name" value="YdjC"/>
    <property type="match status" value="1"/>
</dbReference>
<dbReference type="KEGG" id="sgbi:P3F81_06390"/>
<name>A0A9Y2AJE3_9FIRM</name>
<dbReference type="SUPFAM" id="SSF88713">
    <property type="entry name" value="Glycoside hydrolase/deacetylase"/>
    <property type="match status" value="1"/>
</dbReference>
<keyword evidence="2" id="KW-0479">Metal-binding</keyword>
<dbReference type="EMBL" id="CP120678">
    <property type="protein sequence ID" value="WIW71919.1"/>
    <property type="molecule type" value="Genomic_DNA"/>
</dbReference>
<keyword evidence="3" id="KW-0378">Hydrolase</keyword>
<protein>
    <submittedName>
        <fullName evidence="6">ChbG/HpnK family deacetylase</fullName>
    </submittedName>
</protein>
<accession>A0A9Y2AJE3</accession>
<evidence type="ECO:0000313" key="6">
    <source>
        <dbReference type="EMBL" id="WIW71919.1"/>
    </source>
</evidence>
<dbReference type="Proteomes" id="UP001243623">
    <property type="component" value="Chromosome"/>
</dbReference>
<keyword evidence="4" id="KW-0460">Magnesium</keyword>
<dbReference type="PANTHER" id="PTHR31609:SF1">
    <property type="entry name" value="CARBOHYDRATE DEACETYLASE"/>
    <property type="match status" value="1"/>
</dbReference>
<dbReference type="AlphaFoldDB" id="A0A9Y2AJE3"/>
<dbReference type="PANTHER" id="PTHR31609">
    <property type="entry name" value="YDJC DEACETYLASE FAMILY MEMBER"/>
    <property type="match status" value="1"/>
</dbReference>
<evidence type="ECO:0000256" key="1">
    <source>
        <dbReference type="ARBA" id="ARBA00001946"/>
    </source>
</evidence>
<gene>
    <name evidence="6" type="ORF">P3F81_06390</name>
</gene>
<evidence type="ECO:0000313" key="7">
    <source>
        <dbReference type="Proteomes" id="UP001243623"/>
    </source>
</evidence>
<evidence type="ECO:0000256" key="3">
    <source>
        <dbReference type="ARBA" id="ARBA00022801"/>
    </source>
</evidence>
<dbReference type="GO" id="GO:0005975">
    <property type="term" value="P:carbohydrate metabolic process"/>
    <property type="evidence" value="ECO:0007669"/>
    <property type="project" value="InterPro"/>
</dbReference>
<dbReference type="RefSeq" id="WP_147668749.1">
    <property type="nucleotide sequence ID" value="NZ_CP120678.1"/>
</dbReference>